<organism evidence="1 2">
    <name type="scientific">Diaporthe vaccinii</name>
    <dbReference type="NCBI Taxonomy" id="105482"/>
    <lineage>
        <taxon>Eukaryota</taxon>
        <taxon>Fungi</taxon>
        <taxon>Dikarya</taxon>
        <taxon>Ascomycota</taxon>
        <taxon>Pezizomycotina</taxon>
        <taxon>Sordariomycetes</taxon>
        <taxon>Sordariomycetidae</taxon>
        <taxon>Diaporthales</taxon>
        <taxon>Diaporthaceae</taxon>
        <taxon>Diaporthe</taxon>
        <taxon>Diaporthe eres species complex</taxon>
    </lineage>
</organism>
<dbReference type="Proteomes" id="UP001600888">
    <property type="component" value="Unassembled WGS sequence"/>
</dbReference>
<keyword evidence="2" id="KW-1185">Reference proteome</keyword>
<sequence>MSQYERLRDFWVDEANWTELDDKILAQSTTNNSAQRSLWQIMWQVFRAPLTDLFTFGLVIDASTAWNILTIRSDSDASAKYHHPYVALLQTEKMRELALHPIWEGRIDVF</sequence>
<reference evidence="1 2" key="1">
    <citation type="submission" date="2024-03" db="EMBL/GenBank/DDBJ databases">
        <title>A high-quality draft genome sequence of Diaporthe vaccinii, a causative agent of upright dieback and viscid rot disease in cranberry plants.</title>
        <authorList>
            <person name="Sarrasin M."/>
            <person name="Lang B.F."/>
            <person name="Burger G."/>
        </authorList>
    </citation>
    <scope>NUCLEOTIDE SEQUENCE [LARGE SCALE GENOMIC DNA]</scope>
    <source>
        <strain evidence="1 2">IS7</strain>
    </source>
</reference>
<proteinExistence type="predicted"/>
<name>A0ABR4EP00_9PEZI</name>
<protein>
    <submittedName>
        <fullName evidence="1">Uncharacterized protein</fullName>
    </submittedName>
</protein>
<accession>A0ABR4EP00</accession>
<dbReference type="EMBL" id="JBAWTH010000039">
    <property type="protein sequence ID" value="KAL2284021.1"/>
    <property type="molecule type" value="Genomic_DNA"/>
</dbReference>
<gene>
    <name evidence="1" type="ORF">FJTKL_09240</name>
</gene>
<evidence type="ECO:0000313" key="1">
    <source>
        <dbReference type="EMBL" id="KAL2284021.1"/>
    </source>
</evidence>
<evidence type="ECO:0000313" key="2">
    <source>
        <dbReference type="Proteomes" id="UP001600888"/>
    </source>
</evidence>
<comment type="caution">
    <text evidence="1">The sequence shown here is derived from an EMBL/GenBank/DDBJ whole genome shotgun (WGS) entry which is preliminary data.</text>
</comment>